<evidence type="ECO:0000313" key="2">
    <source>
        <dbReference type="Proteomes" id="UP000193317"/>
    </source>
</evidence>
<evidence type="ECO:0000313" key="1">
    <source>
        <dbReference type="EMBL" id="ORX14166.1"/>
    </source>
</evidence>
<reference evidence="1 2" key="1">
    <citation type="submission" date="2016-01" db="EMBL/GenBank/DDBJ databases">
        <title>The new phylogeny of the genus Mycobacterium.</title>
        <authorList>
            <person name="Tarcisio F."/>
            <person name="Conor M."/>
            <person name="Antonella G."/>
            <person name="Elisabetta G."/>
            <person name="Giulia F.S."/>
            <person name="Sara T."/>
            <person name="Anna F."/>
            <person name="Clotilde B."/>
            <person name="Roberto B."/>
            <person name="Veronica D.S."/>
            <person name="Fabio R."/>
            <person name="Monica P."/>
            <person name="Olivier J."/>
            <person name="Enrico T."/>
            <person name="Nicola S."/>
        </authorList>
    </citation>
    <scope>NUCLEOTIDE SEQUENCE [LARGE SCALE GENOMIC DNA]</scope>
    <source>
        <strain evidence="1 2">DSM 44166</strain>
    </source>
</reference>
<accession>A0A1X2F6Y0</accession>
<comment type="caution">
    <text evidence="1">The sequence shown here is derived from an EMBL/GenBank/DDBJ whole genome shotgun (WGS) entry which is preliminary data.</text>
</comment>
<dbReference type="Proteomes" id="UP000193317">
    <property type="component" value="Unassembled WGS sequence"/>
</dbReference>
<protein>
    <recommendedName>
        <fullName evidence="3">Addiction module toxin RelE</fullName>
    </recommendedName>
</protein>
<dbReference type="RefSeq" id="WP_085669431.1">
    <property type="nucleotide sequence ID" value="NZ_JACKRU010000752.1"/>
</dbReference>
<dbReference type="AlphaFoldDB" id="A0A1X2F6Y0"/>
<dbReference type="EMBL" id="LQPW01000019">
    <property type="protein sequence ID" value="ORX14166.1"/>
    <property type="molecule type" value="Genomic_DNA"/>
</dbReference>
<name>A0A1X2F6Y0_MYCSZ</name>
<keyword evidence="2" id="KW-1185">Reference proteome</keyword>
<proteinExistence type="predicted"/>
<organism evidence="1 2">
    <name type="scientific">Mycobacterium szulgai</name>
    <dbReference type="NCBI Taxonomy" id="1787"/>
    <lineage>
        <taxon>Bacteria</taxon>
        <taxon>Bacillati</taxon>
        <taxon>Actinomycetota</taxon>
        <taxon>Actinomycetes</taxon>
        <taxon>Mycobacteriales</taxon>
        <taxon>Mycobacteriaceae</taxon>
        <taxon>Mycobacterium</taxon>
    </lineage>
</organism>
<gene>
    <name evidence="1" type="ORF">AWC27_19705</name>
</gene>
<sequence length="156" mass="17329">MSKGAKRAKAAPRSASPRDPHLVVFFKRHPDDDPGETAPGYEFISGCPTKVEATMYAVLQAVAAAPPMRFAGGGHWEAMHGSMTGWFEVRVDGSKPRMHYRLFCRLDYNAEGADRPLLVVIAGMSKPIRTVFSESDYSDIRDLGNEYFARNPRSHL</sequence>
<evidence type="ECO:0008006" key="3">
    <source>
        <dbReference type="Google" id="ProtNLM"/>
    </source>
</evidence>